<keyword evidence="7" id="KW-0862">Zinc</keyword>
<dbReference type="SMART" id="SM00184">
    <property type="entry name" value="RING"/>
    <property type="match status" value="1"/>
</dbReference>
<accession>A0A6P5A4C7</accession>
<dbReference type="InterPro" id="IPR000315">
    <property type="entry name" value="Znf_B-box"/>
</dbReference>
<protein>
    <recommendedName>
        <fullName evidence="3">RING-type E3 ubiquitin transferase</fullName>
        <ecNumber evidence="3">2.3.2.27</ecNumber>
    </recommendedName>
</protein>
<evidence type="ECO:0000256" key="1">
    <source>
        <dbReference type="ARBA" id="ARBA00000900"/>
    </source>
</evidence>
<dbReference type="AlphaFoldDB" id="A0A6P5A4C7"/>
<feature type="domain" description="B box-type" evidence="11">
    <location>
        <begin position="93"/>
        <end position="133"/>
    </location>
</feature>
<reference evidence="13" key="1">
    <citation type="submission" date="2025-08" db="UniProtKB">
        <authorList>
            <consortium name="RefSeq"/>
        </authorList>
    </citation>
    <scope>IDENTIFICATION</scope>
    <source>
        <tissue evidence="13">Gonad</tissue>
    </source>
</reference>
<evidence type="ECO:0000256" key="2">
    <source>
        <dbReference type="ARBA" id="ARBA00008518"/>
    </source>
</evidence>
<feature type="domain" description="B box-type" evidence="11">
    <location>
        <begin position="152"/>
        <end position="192"/>
    </location>
</feature>
<keyword evidence="9" id="KW-0175">Coiled coil</keyword>
<evidence type="ECO:0000256" key="9">
    <source>
        <dbReference type="SAM" id="Coils"/>
    </source>
</evidence>
<feature type="coiled-coil region" evidence="9">
    <location>
        <begin position="207"/>
        <end position="274"/>
    </location>
</feature>
<gene>
    <name evidence="13" type="primary">LOC109480312</name>
</gene>
<dbReference type="EC" id="2.3.2.27" evidence="3"/>
<dbReference type="SUPFAM" id="SSF63829">
    <property type="entry name" value="Calcium-dependent phosphotriesterase"/>
    <property type="match status" value="1"/>
</dbReference>
<evidence type="ECO:0000256" key="7">
    <source>
        <dbReference type="ARBA" id="ARBA00022833"/>
    </source>
</evidence>
<dbReference type="Gene3D" id="3.30.160.60">
    <property type="entry name" value="Classic Zinc Finger"/>
    <property type="match status" value="1"/>
</dbReference>
<dbReference type="InterPro" id="IPR047153">
    <property type="entry name" value="TRIM45/56/19-like"/>
</dbReference>
<feature type="domain" description="RING-type" evidence="10">
    <location>
        <begin position="16"/>
        <end position="55"/>
    </location>
</feature>
<dbReference type="PROSITE" id="PS50119">
    <property type="entry name" value="ZF_BBOX"/>
    <property type="match status" value="2"/>
</dbReference>
<dbReference type="OrthoDB" id="6105938at2759"/>
<comment type="catalytic activity">
    <reaction evidence="1">
        <text>S-ubiquitinyl-[E2 ubiquitin-conjugating enzyme]-L-cysteine + [acceptor protein]-L-lysine = [E2 ubiquitin-conjugating enzyme]-L-cysteine + N(6)-ubiquitinyl-[acceptor protein]-L-lysine.</text>
        <dbReference type="EC" id="2.3.2.27"/>
    </reaction>
</comment>
<evidence type="ECO:0000256" key="3">
    <source>
        <dbReference type="ARBA" id="ARBA00012483"/>
    </source>
</evidence>
<dbReference type="SUPFAM" id="SSF57850">
    <property type="entry name" value="RING/U-box"/>
    <property type="match status" value="1"/>
</dbReference>
<keyword evidence="4" id="KW-0597">Phosphoprotein</keyword>
<sequence length="583" mass="64620">MASRPALAFSSQNHLCKLCSKVFDHPKVLPCLHTFCRGCLENLPASGGSLTCPTCGQDTPLTQDGVQGLRDNTLAAKLHPQKDPNAKVVRASCTDCESNGKDAAFYCFQCMKYLCVDCEEVHRKEDASQRHELWIADSPSEKPKMVAAQSSDEVPKCREHDQVSVLYCNTCREVLCPHCVVKTHKLHDFVEITEARETELKRIERGIEEAQFCLENQRRKLEMTEETAKKASEQYDTSRQQIQDRSKYLIQLVRESEEQCLKELEENLKTQVESTSGRQEELLDSYKNHIDFSQTLLAHGSSTEILSLGGCLADRLHSLKMKSVESGNSDTQSKMSKCLTFATEKKDVKNDIESLFGQVGKADDTTEDNILKENREETVTSLGGLTTQWKSGRPRSFSLVVTTPGDIIVAGQKVLKIINGDNLDVIKTVDLKFEPKDVAYSHDNVYLTGDGSSIHIFTSSGIEKDAINVEDADQRCNTQGIAANKPGHIIVSMGAQVYVLLPNGDIECSFVGSEELKKLLTHEDDNIIVADCRNDRVSKFGRDGAFIKHVITKHDGLFAPMGVALSRDGRSLIVSSLVGGMPL</sequence>
<dbReference type="InterPro" id="IPR027370">
    <property type="entry name" value="Znf-RING_euk"/>
</dbReference>
<evidence type="ECO:0000256" key="5">
    <source>
        <dbReference type="ARBA" id="ARBA00022723"/>
    </source>
</evidence>
<dbReference type="Proteomes" id="UP000515135">
    <property type="component" value="Unplaced"/>
</dbReference>
<dbReference type="Pfam" id="PF13445">
    <property type="entry name" value="zf-RING_UBOX"/>
    <property type="match status" value="1"/>
</dbReference>
<evidence type="ECO:0000259" key="11">
    <source>
        <dbReference type="PROSITE" id="PS50119"/>
    </source>
</evidence>
<name>A0A6P5A4C7_BRABE</name>
<evidence type="ECO:0000256" key="4">
    <source>
        <dbReference type="ARBA" id="ARBA00022553"/>
    </source>
</evidence>
<dbReference type="Gene3D" id="2.120.10.30">
    <property type="entry name" value="TolB, C-terminal domain"/>
    <property type="match status" value="1"/>
</dbReference>
<evidence type="ECO:0000313" key="12">
    <source>
        <dbReference type="Proteomes" id="UP000515135"/>
    </source>
</evidence>
<organism evidence="12 13">
    <name type="scientific">Branchiostoma belcheri</name>
    <name type="common">Amphioxus</name>
    <dbReference type="NCBI Taxonomy" id="7741"/>
    <lineage>
        <taxon>Eukaryota</taxon>
        <taxon>Metazoa</taxon>
        <taxon>Chordata</taxon>
        <taxon>Cephalochordata</taxon>
        <taxon>Leptocardii</taxon>
        <taxon>Amphioxiformes</taxon>
        <taxon>Branchiostomatidae</taxon>
        <taxon>Branchiostoma</taxon>
    </lineage>
</organism>
<dbReference type="InterPro" id="IPR017907">
    <property type="entry name" value="Znf_RING_CS"/>
</dbReference>
<dbReference type="PANTHER" id="PTHR25462:SF296">
    <property type="entry name" value="MEIOTIC P26, ISOFORM F"/>
    <property type="match status" value="1"/>
</dbReference>
<dbReference type="KEGG" id="bbel:109480312"/>
<dbReference type="PROSITE" id="PS50089">
    <property type="entry name" value="ZF_RING_2"/>
    <property type="match status" value="1"/>
</dbReference>
<proteinExistence type="inferred from homology"/>
<evidence type="ECO:0000313" key="13">
    <source>
        <dbReference type="RefSeq" id="XP_019638062.1"/>
    </source>
</evidence>
<dbReference type="GO" id="GO:0061630">
    <property type="term" value="F:ubiquitin protein ligase activity"/>
    <property type="evidence" value="ECO:0007669"/>
    <property type="project" value="UniProtKB-EC"/>
</dbReference>
<dbReference type="Gene3D" id="3.30.40.10">
    <property type="entry name" value="Zinc/RING finger domain, C3HC4 (zinc finger)"/>
    <property type="match status" value="1"/>
</dbReference>
<dbReference type="SMART" id="SM00336">
    <property type="entry name" value="BBOX"/>
    <property type="match status" value="2"/>
</dbReference>
<keyword evidence="12" id="KW-1185">Reference proteome</keyword>
<dbReference type="SUPFAM" id="SSF57845">
    <property type="entry name" value="B-box zinc-binding domain"/>
    <property type="match status" value="1"/>
</dbReference>
<dbReference type="InterPro" id="IPR013083">
    <property type="entry name" value="Znf_RING/FYVE/PHD"/>
</dbReference>
<dbReference type="InterPro" id="IPR001841">
    <property type="entry name" value="Znf_RING"/>
</dbReference>
<dbReference type="PROSITE" id="PS00518">
    <property type="entry name" value="ZF_RING_1"/>
    <property type="match status" value="1"/>
</dbReference>
<evidence type="ECO:0000256" key="8">
    <source>
        <dbReference type="PROSITE-ProRule" id="PRU00024"/>
    </source>
</evidence>
<dbReference type="CDD" id="cd19757">
    <property type="entry name" value="Bbox1"/>
    <property type="match status" value="1"/>
</dbReference>
<dbReference type="GO" id="GO:0005654">
    <property type="term" value="C:nucleoplasm"/>
    <property type="evidence" value="ECO:0007669"/>
    <property type="project" value="TreeGrafter"/>
</dbReference>
<dbReference type="RefSeq" id="XP_019638062.1">
    <property type="nucleotide sequence ID" value="XM_019782503.1"/>
</dbReference>
<comment type="similarity">
    <text evidence="2">Belongs to the TRIM/RBCC family.</text>
</comment>
<evidence type="ECO:0000256" key="6">
    <source>
        <dbReference type="ARBA" id="ARBA00022771"/>
    </source>
</evidence>
<dbReference type="InterPro" id="IPR011042">
    <property type="entry name" value="6-blade_b-propeller_TolB-like"/>
</dbReference>
<dbReference type="GeneID" id="109480312"/>
<evidence type="ECO:0000259" key="10">
    <source>
        <dbReference type="PROSITE" id="PS50089"/>
    </source>
</evidence>
<keyword evidence="5" id="KW-0479">Metal-binding</keyword>
<dbReference type="GO" id="GO:0008270">
    <property type="term" value="F:zinc ion binding"/>
    <property type="evidence" value="ECO:0007669"/>
    <property type="project" value="UniProtKB-KW"/>
</dbReference>
<dbReference type="Pfam" id="PF00643">
    <property type="entry name" value="zf-B_box"/>
    <property type="match status" value="1"/>
</dbReference>
<dbReference type="PANTHER" id="PTHR25462">
    <property type="entry name" value="BONUS, ISOFORM C-RELATED"/>
    <property type="match status" value="1"/>
</dbReference>
<keyword evidence="6 8" id="KW-0863">Zinc-finger</keyword>